<reference evidence="5" key="1">
    <citation type="submission" date="2016-11" db="EMBL/GenBank/DDBJ databases">
        <authorList>
            <person name="Varghese N."/>
            <person name="Submissions S."/>
        </authorList>
    </citation>
    <scope>NUCLEOTIDE SEQUENCE [LARGE SCALE GENOMIC DNA]</scope>
    <source>
        <strain evidence="5">DSM 12395</strain>
    </source>
</reference>
<sequence>MKGDKILLAHGSGGGLSRELIEEIIYPIFDNNGGQDLLDSAFLALEGGRIAMTTDSYVISPLFFPGGDIGKLAACGTINDLAVCGAIPKFLSVGLIIEEGFPVEDLKKILRSLSDTAASAGVLVVTGDTKVVERGSADKIFINTTGIGIVPEGVSLGPTEISVGDLIIISGTVGDHGMAVLCQREGLSLGGQIASDCAPLSDLAELLVSTGGVSCMRDPTRGGVASVLYELARQSKMTMEILNEAVPVHHAVAAGCSMLGLDPLYLANEGKLLIFARQEKESEIMNVLRNHPLGRAGRVIGRVTSRDDSGKVLVETELGAKRILPSLEGEHLPRIC</sequence>
<comment type="similarity">
    <text evidence="1">Belongs to the HypE family.</text>
</comment>
<dbReference type="CDD" id="cd02197">
    <property type="entry name" value="HypE"/>
    <property type="match status" value="1"/>
</dbReference>
<evidence type="ECO:0000313" key="5">
    <source>
        <dbReference type="Proteomes" id="UP000184148"/>
    </source>
</evidence>
<dbReference type="AlphaFoldDB" id="A0A1M5CST1"/>
<dbReference type="SUPFAM" id="SSF55326">
    <property type="entry name" value="PurM N-terminal domain-like"/>
    <property type="match status" value="1"/>
</dbReference>
<dbReference type="STRING" id="1121429.SAMN02745133_03017"/>
<dbReference type="PIRSF" id="PIRSF005644">
    <property type="entry name" value="Hdrgns_mtr_HypE"/>
    <property type="match status" value="1"/>
</dbReference>
<dbReference type="Gene3D" id="3.30.1330.10">
    <property type="entry name" value="PurM-like, N-terminal domain"/>
    <property type="match status" value="1"/>
</dbReference>
<gene>
    <name evidence="4" type="ORF">SAMN02745133_03017</name>
</gene>
<proteinExistence type="inferred from homology"/>
<dbReference type="InterPro" id="IPR010918">
    <property type="entry name" value="PurM-like_C_dom"/>
</dbReference>
<dbReference type="NCBIfam" id="TIGR02124">
    <property type="entry name" value="hypE"/>
    <property type="match status" value="1"/>
</dbReference>
<evidence type="ECO:0000256" key="1">
    <source>
        <dbReference type="ARBA" id="ARBA00006243"/>
    </source>
</evidence>
<organism evidence="4 5">
    <name type="scientific">Desulforamulus putei DSM 12395</name>
    <dbReference type="NCBI Taxonomy" id="1121429"/>
    <lineage>
        <taxon>Bacteria</taxon>
        <taxon>Bacillati</taxon>
        <taxon>Bacillota</taxon>
        <taxon>Clostridia</taxon>
        <taxon>Eubacteriales</taxon>
        <taxon>Peptococcaceae</taxon>
        <taxon>Desulforamulus</taxon>
    </lineage>
</organism>
<dbReference type="PANTHER" id="PTHR30303:SF0">
    <property type="entry name" value="CARBAMOYL DEHYDRATASE HYPE"/>
    <property type="match status" value="1"/>
</dbReference>
<evidence type="ECO:0000313" key="4">
    <source>
        <dbReference type="EMBL" id="SHF57814.1"/>
    </source>
</evidence>
<dbReference type="GO" id="GO:0051604">
    <property type="term" value="P:protein maturation"/>
    <property type="evidence" value="ECO:0007669"/>
    <property type="project" value="TreeGrafter"/>
</dbReference>
<feature type="domain" description="PurM-like C-terminal" evidence="3">
    <location>
        <begin position="163"/>
        <end position="308"/>
    </location>
</feature>
<feature type="domain" description="PurM-like N-terminal" evidence="2">
    <location>
        <begin position="39"/>
        <end position="150"/>
    </location>
</feature>
<dbReference type="RefSeq" id="WP_073240180.1">
    <property type="nucleotide sequence ID" value="NZ_FQUY01000036.1"/>
</dbReference>
<dbReference type="OrthoDB" id="9801934at2"/>
<dbReference type="PANTHER" id="PTHR30303">
    <property type="entry name" value="HYDROGENASE ISOENZYMES FORMATION PROTEIN HYPE"/>
    <property type="match status" value="1"/>
</dbReference>
<protein>
    <submittedName>
        <fullName evidence="4">Hydrogenase expression/formation protein HypE</fullName>
    </submittedName>
</protein>
<name>A0A1M5CST1_9FIRM</name>
<evidence type="ECO:0000259" key="3">
    <source>
        <dbReference type="Pfam" id="PF02769"/>
    </source>
</evidence>
<evidence type="ECO:0000259" key="2">
    <source>
        <dbReference type="Pfam" id="PF00586"/>
    </source>
</evidence>
<dbReference type="InterPro" id="IPR016188">
    <property type="entry name" value="PurM-like_N"/>
</dbReference>
<dbReference type="Pfam" id="PF00586">
    <property type="entry name" value="AIRS"/>
    <property type="match status" value="1"/>
</dbReference>
<dbReference type="Gene3D" id="3.90.650.10">
    <property type="entry name" value="PurM-like C-terminal domain"/>
    <property type="match status" value="1"/>
</dbReference>
<keyword evidence="5" id="KW-1185">Reference proteome</keyword>
<dbReference type="InterPro" id="IPR011854">
    <property type="entry name" value="HypE"/>
</dbReference>
<dbReference type="SUPFAM" id="SSF56042">
    <property type="entry name" value="PurM C-terminal domain-like"/>
    <property type="match status" value="1"/>
</dbReference>
<dbReference type="InterPro" id="IPR036921">
    <property type="entry name" value="PurM-like_N_sf"/>
</dbReference>
<dbReference type="Proteomes" id="UP000184148">
    <property type="component" value="Unassembled WGS sequence"/>
</dbReference>
<dbReference type="EMBL" id="FQUY01000036">
    <property type="protein sequence ID" value="SHF57814.1"/>
    <property type="molecule type" value="Genomic_DNA"/>
</dbReference>
<accession>A0A1M5CST1</accession>
<dbReference type="Pfam" id="PF02769">
    <property type="entry name" value="AIRS_C"/>
    <property type="match status" value="1"/>
</dbReference>
<dbReference type="InterPro" id="IPR036676">
    <property type="entry name" value="PurM-like_C_sf"/>
</dbReference>